<accession>A0A6S7LR97</accession>
<evidence type="ECO:0000313" key="1">
    <source>
        <dbReference type="EMBL" id="CAB4041413.1"/>
    </source>
</evidence>
<organism evidence="1 2">
    <name type="scientific">Paramuricea clavata</name>
    <name type="common">Red gorgonian</name>
    <name type="synonym">Violescent sea-whip</name>
    <dbReference type="NCBI Taxonomy" id="317549"/>
    <lineage>
        <taxon>Eukaryota</taxon>
        <taxon>Metazoa</taxon>
        <taxon>Cnidaria</taxon>
        <taxon>Anthozoa</taxon>
        <taxon>Octocorallia</taxon>
        <taxon>Malacalcyonacea</taxon>
        <taxon>Plexauridae</taxon>
        <taxon>Paramuricea</taxon>
    </lineage>
</organism>
<dbReference type="AlphaFoldDB" id="A0A6S7LR97"/>
<evidence type="ECO:0000313" key="2">
    <source>
        <dbReference type="Proteomes" id="UP001152795"/>
    </source>
</evidence>
<protein>
    <submittedName>
        <fullName evidence="1">Uncharacterized protein</fullName>
    </submittedName>
</protein>
<name>A0A6S7LR97_PARCT</name>
<dbReference type="Proteomes" id="UP001152795">
    <property type="component" value="Unassembled WGS sequence"/>
</dbReference>
<proteinExistence type="predicted"/>
<feature type="non-terminal residue" evidence="1">
    <location>
        <position position="1"/>
    </location>
</feature>
<keyword evidence="2" id="KW-1185">Reference proteome</keyword>
<dbReference type="EMBL" id="CACRXK020028282">
    <property type="protein sequence ID" value="CAB4041413.1"/>
    <property type="molecule type" value="Genomic_DNA"/>
</dbReference>
<gene>
    <name evidence="1" type="ORF">PACLA_8A030014</name>
</gene>
<reference evidence="1" key="1">
    <citation type="submission" date="2020-04" db="EMBL/GenBank/DDBJ databases">
        <authorList>
            <person name="Alioto T."/>
            <person name="Alioto T."/>
            <person name="Gomez Garrido J."/>
        </authorList>
    </citation>
    <scope>NUCLEOTIDE SEQUENCE</scope>
    <source>
        <strain evidence="1">A484AB</strain>
    </source>
</reference>
<dbReference type="OrthoDB" id="6158747at2759"/>
<comment type="caution">
    <text evidence="1">The sequence shown here is derived from an EMBL/GenBank/DDBJ whole genome shotgun (WGS) entry which is preliminary data.</text>
</comment>
<sequence length="114" mass="13012">LHNKITPTNTKLIANSGDTIEVLGEVFVHTVYKSKSYQLGFYVVDRLTQAILVLRDCELLNLIQRVEELENNCKTENDFLKKYSDFTSSEIGCLPGLHHIKIDKNAKPVIHTLR</sequence>